<reference evidence="1" key="1">
    <citation type="journal article" date="2022" name="bioRxiv">
        <title>Genomics of Preaxostyla Flagellates Illuminates Evolutionary Transitions and the Path Towards Mitochondrial Loss.</title>
        <authorList>
            <person name="Novak L.V.F."/>
            <person name="Treitli S.C."/>
            <person name="Pyrih J."/>
            <person name="Halakuc P."/>
            <person name="Pipaliya S.V."/>
            <person name="Vacek V."/>
            <person name="Brzon O."/>
            <person name="Soukal P."/>
            <person name="Eme L."/>
            <person name="Dacks J.B."/>
            <person name="Karnkowska A."/>
            <person name="Elias M."/>
            <person name="Hampl V."/>
        </authorList>
    </citation>
    <scope>NUCLEOTIDE SEQUENCE</scope>
    <source>
        <strain evidence="1">RCP-MX</strain>
    </source>
</reference>
<keyword evidence="2" id="KW-1185">Reference proteome</keyword>
<sequence length="417" mass="45728">MSELFIRCAKDVETDKNSLQARTANNPSWNDISTQFSALKVQTPVFNNRCDTASASTALFGASALVYNMQTSTGLISTRDDAVRLTLSAGTYGSAVPGTAYVPGFPLLLLRRIQFTCSGQTLSDLTPYGMYMLGCLSDPGQRAMLFRMWHIDDAVADRHAAITANVTCHIPLYSVAPFNKTENFLRAKSMTANRGTYTIDLDTAGRITDLSGATVTSAPSLTSMAIVSNHPAMDSDELRRLELSPSPTMYLDCYNSADATIPAGSSNFTYPMALNSNITGFMFMVVNEAAENTAYDPFTPASRAAVTNFYLNIDSSNVPNINSDSTEYSQMIFQNSLIEWGYGVIPDRVYGYMVPYQETPEHDINLGILHQSAVRAPQLVITLANTVANARHLHIVYFTKRLGRVDAHNDFVLEPMK</sequence>
<gene>
    <name evidence="1" type="ORF">PAPYR_11455</name>
</gene>
<evidence type="ECO:0000313" key="2">
    <source>
        <dbReference type="Proteomes" id="UP001141327"/>
    </source>
</evidence>
<evidence type="ECO:0000313" key="1">
    <source>
        <dbReference type="EMBL" id="KAJ4453951.1"/>
    </source>
</evidence>
<dbReference type="EMBL" id="JAPMOS010000199">
    <property type="protein sequence ID" value="KAJ4453951.1"/>
    <property type="molecule type" value="Genomic_DNA"/>
</dbReference>
<proteinExistence type="predicted"/>
<comment type="caution">
    <text evidence="1">The sequence shown here is derived from an EMBL/GenBank/DDBJ whole genome shotgun (WGS) entry which is preliminary data.</text>
</comment>
<organism evidence="1 2">
    <name type="scientific">Paratrimastix pyriformis</name>
    <dbReference type="NCBI Taxonomy" id="342808"/>
    <lineage>
        <taxon>Eukaryota</taxon>
        <taxon>Metamonada</taxon>
        <taxon>Preaxostyla</taxon>
        <taxon>Paratrimastigidae</taxon>
        <taxon>Paratrimastix</taxon>
    </lineage>
</organism>
<name>A0ABQ8U693_9EUKA</name>
<dbReference type="Proteomes" id="UP001141327">
    <property type="component" value="Unassembled WGS sequence"/>
</dbReference>
<protein>
    <submittedName>
        <fullName evidence="1">Uncharacterized protein</fullName>
    </submittedName>
</protein>
<accession>A0ABQ8U693</accession>